<keyword evidence="2" id="KW-1185">Reference proteome</keyword>
<dbReference type="RefSeq" id="WP_127732489.1">
    <property type="nucleotide sequence ID" value="NZ_SACP01000022.1"/>
</dbReference>
<comment type="caution">
    <text evidence="1">The sequence shown here is derived from an EMBL/GenBank/DDBJ whole genome shotgun (WGS) entry which is preliminary data.</text>
</comment>
<dbReference type="AlphaFoldDB" id="A0A437NZC3"/>
<protein>
    <submittedName>
        <fullName evidence="1">Uncharacterized protein</fullName>
    </submittedName>
</protein>
<name>A0A437NZC3_9HYPH</name>
<dbReference type="EMBL" id="SACP01000022">
    <property type="protein sequence ID" value="RVU15353.1"/>
    <property type="molecule type" value="Genomic_DNA"/>
</dbReference>
<organism evidence="1 2">
    <name type="scientific">Methylobacterium oryzihabitans</name>
    <dbReference type="NCBI Taxonomy" id="2499852"/>
    <lineage>
        <taxon>Bacteria</taxon>
        <taxon>Pseudomonadati</taxon>
        <taxon>Pseudomonadota</taxon>
        <taxon>Alphaproteobacteria</taxon>
        <taxon>Hyphomicrobiales</taxon>
        <taxon>Methylobacteriaceae</taxon>
        <taxon>Methylobacterium</taxon>
    </lineage>
</organism>
<reference evidence="1 2" key="1">
    <citation type="submission" date="2019-01" db="EMBL/GenBank/DDBJ databases">
        <authorList>
            <person name="Chen W.-M."/>
        </authorList>
    </citation>
    <scope>NUCLEOTIDE SEQUENCE [LARGE SCALE GENOMIC DNA]</scope>
    <source>
        <strain evidence="1 2">TER-1</strain>
    </source>
</reference>
<sequence length="94" mass="9689">MMAPAEAIARAGALLAAAGFVEVARGARAGSLYLAGPGGGQIRVASHRRTPRRRRQYPGVVASLVIDAPVSEAGLRERVAATLREFAGRAPAPT</sequence>
<evidence type="ECO:0000313" key="2">
    <source>
        <dbReference type="Proteomes" id="UP000286997"/>
    </source>
</evidence>
<proteinExistence type="predicted"/>
<gene>
    <name evidence="1" type="ORF">EOE48_20185</name>
</gene>
<evidence type="ECO:0000313" key="1">
    <source>
        <dbReference type="EMBL" id="RVU15353.1"/>
    </source>
</evidence>
<dbReference type="Proteomes" id="UP000286997">
    <property type="component" value="Unassembled WGS sequence"/>
</dbReference>
<accession>A0A437NZC3</accession>